<evidence type="ECO:0000256" key="2">
    <source>
        <dbReference type="SAM" id="Phobius"/>
    </source>
</evidence>
<accession>A0ABV1EBY8</accession>
<evidence type="ECO:0000313" key="5">
    <source>
        <dbReference type="Proteomes" id="UP001464378"/>
    </source>
</evidence>
<dbReference type="Proteomes" id="UP001464378">
    <property type="component" value="Unassembled WGS sequence"/>
</dbReference>
<proteinExistence type="predicted"/>
<organism evidence="4 5">
    <name type="scientific">Pseudoflavonifractor intestinihominis</name>
    <dbReference type="NCBI Taxonomy" id="3133171"/>
    <lineage>
        <taxon>Bacteria</taxon>
        <taxon>Bacillati</taxon>
        <taxon>Bacillota</taxon>
        <taxon>Clostridia</taxon>
        <taxon>Eubacteriales</taxon>
        <taxon>Oscillospiraceae</taxon>
        <taxon>Pseudoflavonifractor</taxon>
    </lineage>
</organism>
<keyword evidence="5" id="KW-1185">Reference proteome</keyword>
<dbReference type="PANTHER" id="PTHR46558">
    <property type="entry name" value="TRACRIPTIONAL REGULATORY PROTEIN-RELATED-RELATED"/>
    <property type="match status" value="1"/>
</dbReference>
<dbReference type="EMBL" id="JBBMFK010000033">
    <property type="protein sequence ID" value="MEQ2444801.1"/>
    <property type="molecule type" value="Genomic_DNA"/>
</dbReference>
<dbReference type="SMART" id="SM00530">
    <property type="entry name" value="HTH_XRE"/>
    <property type="match status" value="1"/>
</dbReference>
<dbReference type="InterPro" id="IPR001387">
    <property type="entry name" value="Cro/C1-type_HTH"/>
</dbReference>
<evidence type="ECO:0000313" key="4">
    <source>
        <dbReference type="EMBL" id="MEQ2444801.1"/>
    </source>
</evidence>
<dbReference type="Pfam" id="PF01381">
    <property type="entry name" value="HTH_3"/>
    <property type="match status" value="1"/>
</dbReference>
<keyword evidence="2" id="KW-0812">Transmembrane</keyword>
<comment type="caution">
    <text evidence="4">The sequence shown here is derived from an EMBL/GenBank/DDBJ whole genome shotgun (WGS) entry which is preliminary data.</text>
</comment>
<dbReference type="InterPro" id="IPR010982">
    <property type="entry name" value="Lambda_DNA-bd_dom_sf"/>
</dbReference>
<evidence type="ECO:0000259" key="3">
    <source>
        <dbReference type="PROSITE" id="PS50943"/>
    </source>
</evidence>
<protein>
    <submittedName>
        <fullName evidence="4">Helix-turn-helix transcriptional regulator</fullName>
    </submittedName>
</protein>
<reference evidence="4 5" key="1">
    <citation type="submission" date="2024-03" db="EMBL/GenBank/DDBJ databases">
        <title>Human intestinal bacterial collection.</title>
        <authorList>
            <person name="Pauvert C."/>
            <person name="Hitch T.C.A."/>
            <person name="Clavel T."/>
        </authorList>
    </citation>
    <scope>NUCLEOTIDE SEQUENCE [LARGE SCALE GENOMIC DNA]</scope>
    <source>
        <strain evidence="4 5">CLA-AP-H29</strain>
    </source>
</reference>
<gene>
    <name evidence="4" type="ORF">WMO64_15190</name>
</gene>
<feature type="transmembrane region" description="Helical" evidence="2">
    <location>
        <begin position="148"/>
        <end position="181"/>
    </location>
</feature>
<dbReference type="PROSITE" id="PS50943">
    <property type="entry name" value="HTH_CROC1"/>
    <property type="match status" value="1"/>
</dbReference>
<dbReference type="SUPFAM" id="SSF47413">
    <property type="entry name" value="lambda repressor-like DNA-binding domains"/>
    <property type="match status" value="1"/>
</dbReference>
<dbReference type="Gene3D" id="1.10.260.40">
    <property type="entry name" value="lambda repressor-like DNA-binding domains"/>
    <property type="match status" value="1"/>
</dbReference>
<evidence type="ECO:0000256" key="1">
    <source>
        <dbReference type="ARBA" id="ARBA00023125"/>
    </source>
</evidence>
<feature type="domain" description="HTH cro/C1-type" evidence="3">
    <location>
        <begin position="6"/>
        <end position="60"/>
    </location>
</feature>
<name>A0ABV1EBY8_9FIRM</name>
<keyword evidence="2" id="KW-0472">Membrane</keyword>
<dbReference type="PANTHER" id="PTHR46558:SF11">
    <property type="entry name" value="HTH-TYPE TRANSCRIPTIONAL REGULATOR XRE"/>
    <property type="match status" value="1"/>
</dbReference>
<dbReference type="RefSeq" id="WP_349232514.1">
    <property type="nucleotide sequence ID" value="NZ_JBBMFK010000033.1"/>
</dbReference>
<keyword evidence="1" id="KW-0238">DNA-binding</keyword>
<sequence>MFEERLYQLRRERGISQEELANTVGVSRQAVQKWESGASQPNMDNLVAISEYFGVTLDYLLKGDEANWAEPEFQPEMGEQAVYLPLNLRYEYKSSVTLFGLPLVHINVGRFGLHRAKGILAIGNVATGLISIGLLSAGLISFGCLSLGLLAVGALALGVAAFGGVALGAGIAAGGLAVGWVAMGGLAKGIYAVGGLAFADKVAAGGAAFGHIAIGDTVQGAVTFSIQDGGTLSSAAIRSAILRDFPTIPDWLLALFTAF</sequence>
<feature type="transmembrane region" description="Helical" evidence="2">
    <location>
        <begin position="119"/>
        <end position="142"/>
    </location>
</feature>
<dbReference type="CDD" id="cd00093">
    <property type="entry name" value="HTH_XRE"/>
    <property type="match status" value="1"/>
</dbReference>
<keyword evidence="2" id="KW-1133">Transmembrane helix</keyword>